<dbReference type="PANTHER" id="PTHR45663">
    <property type="entry name" value="GEO12009P1"/>
    <property type="match status" value="1"/>
</dbReference>
<accession>A0A2N1J2V3</accession>
<evidence type="ECO:0000259" key="7">
    <source>
        <dbReference type="PROSITE" id="PS51352"/>
    </source>
</evidence>
<dbReference type="PROSITE" id="PS51352">
    <property type="entry name" value="THIOREDOXIN_2"/>
    <property type="match status" value="1"/>
</dbReference>
<evidence type="ECO:0000256" key="2">
    <source>
        <dbReference type="ARBA" id="ARBA00022448"/>
    </source>
</evidence>
<evidence type="ECO:0000256" key="4">
    <source>
        <dbReference type="ARBA" id="ARBA00023157"/>
    </source>
</evidence>
<gene>
    <name evidence="8" type="ORF">CP960_07605</name>
</gene>
<name>A0A2N1J2V3_9BACT</name>
<keyword evidence="9" id="KW-1185">Reference proteome</keyword>
<dbReference type="OrthoDB" id="9790390at2"/>
<reference evidence="8 9" key="1">
    <citation type="submission" date="2017-09" db="EMBL/GenBank/DDBJ databases">
        <title>Genomics of the genus Arcobacter.</title>
        <authorList>
            <person name="Perez-Cataluna A."/>
            <person name="Figueras M.J."/>
            <person name="Salas-Masso N."/>
        </authorList>
    </citation>
    <scope>NUCLEOTIDE SEQUENCE [LARGE SCALE GENOMIC DNA]</scope>
    <source>
        <strain evidence="8 9">DSM 18005</strain>
    </source>
</reference>
<organism evidence="8 9">
    <name type="scientific">Malaciobacter halophilus</name>
    <dbReference type="NCBI Taxonomy" id="197482"/>
    <lineage>
        <taxon>Bacteria</taxon>
        <taxon>Pseudomonadati</taxon>
        <taxon>Campylobacterota</taxon>
        <taxon>Epsilonproteobacteria</taxon>
        <taxon>Campylobacterales</taxon>
        <taxon>Arcobacteraceae</taxon>
        <taxon>Malaciobacter</taxon>
    </lineage>
</organism>
<protein>
    <recommendedName>
        <fullName evidence="6">Thioredoxin</fullName>
    </recommendedName>
</protein>
<comment type="similarity">
    <text evidence="1">Belongs to the thioredoxin family.</text>
</comment>
<dbReference type="Proteomes" id="UP000233248">
    <property type="component" value="Unassembled WGS sequence"/>
</dbReference>
<dbReference type="InterPro" id="IPR013766">
    <property type="entry name" value="Thioredoxin_domain"/>
</dbReference>
<dbReference type="Pfam" id="PF00085">
    <property type="entry name" value="Thioredoxin"/>
    <property type="match status" value="1"/>
</dbReference>
<evidence type="ECO:0000256" key="6">
    <source>
        <dbReference type="NCBIfam" id="TIGR01068"/>
    </source>
</evidence>
<evidence type="ECO:0000256" key="5">
    <source>
        <dbReference type="ARBA" id="ARBA00023284"/>
    </source>
</evidence>
<dbReference type="GO" id="GO:0005829">
    <property type="term" value="C:cytosol"/>
    <property type="evidence" value="ECO:0007669"/>
    <property type="project" value="TreeGrafter"/>
</dbReference>
<proteinExistence type="inferred from homology"/>
<evidence type="ECO:0000256" key="3">
    <source>
        <dbReference type="ARBA" id="ARBA00022982"/>
    </source>
</evidence>
<dbReference type="Gene3D" id="3.40.30.10">
    <property type="entry name" value="Glutaredoxin"/>
    <property type="match status" value="1"/>
</dbReference>
<dbReference type="PRINTS" id="PR00421">
    <property type="entry name" value="THIOREDOXIN"/>
</dbReference>
<keyword evidence="4" id="KW-1015">Disulfide bond</keyword>
<sequence>MNVVCPHCLKVNKIPKKDSYLKANCGECKNSLLDTTPIELTEQTFDHVVVNSDIPVIIDFWAPWCNPCKMMIPIFNEVSNKYSLKALFVKVNTQEQESLASRFLIKSIPTIAIFKQAEEVKRVSGALDPLKLSSLVNENL</sequence>
<keyword evidence="3" id="KW-0249">Electron transport</keyword>
<dbReference type="Gene3D" id="2.30.30.380">
    <property type="entry name" value="Zn-finger domain of Sec23/24"/>
    <property type="match status" value="1"/>
</dbReference>
<comment type="caution">
    <text evidence="8">The sequence shown here is derived from an EMBL/GenBank/DDBJ whole genome shotgun (WGS) entry which is preliminary data.</text>
</comment>
<dbReference type="InterPro" id="IPR005746">
    <property type="entry name" value="Thioredoxin"/>
</dbReference>
<evidence type="ECO:0000256" key="1">
    <source>
        <dbReference type="ARBA" id="ARBA00008987"/>
    </source>
</evidence>
<dbReference type="NCBIfam" id="TIGR01068">
    <property type="entry name" value="thioredoxin"/>
    <property type="match status" value="1"/>
</dbReference>
<feature type="domain" description="Thioredoxin" evidence="7">
    <location>
        <begin position="31"/>
        <end position="140"/>
    </location>
</feature>
<dbReference type="GO" id="GO:0015035">
    <property type="term" value="F:protein-disulfide reductase activity"/>
    <property type="evidence" value="ECO:0007669"/>
    <property type="project" value="UniProtKB-UniRule"/>
</dbReference>
<dbReference type="PANTHER" id="PTHR45663:SF40">
    <property type="entry name" value="THIOREDOXIN 2"/>
    <property type="match status" value="1"/>
</dbReference>
<keyword evidence="5" id="KW-0676">Redox-active center</keyword>
<dbReference type="InterPro" id="IPR036249">
    <property type="entry name" value="Thioredoxin-like_sf"/>
</dbReference>
<dbReference type="NCBIfam" id="NF008229">
    <property type="entry name" value="PRK10996.1"/>
    <property type="match status" value="1"/>
</dbReference>
<evidence type="ECO:0000313" key="8">
    <source>
        <dbReference type="EMBL" id="PKI80889.1"/>
    </source>
</evidence>
<dbReference type="EMBL" id="NXIF01000027">
    <property type="protein sequence ID" value="PKI80889.1"/>
    <property type="molecule type" value="Genomic_DNA"/>
</dbReference>
<dbReference type="AlphaFoldDB" id="A0A2N1J2V3"/>
<dbReference type="FunFam" id="3.40.30.10:FF:000001">
    <property type="entry name" value="Thioredoxin"/>
    <property type="match status" value="1"/>
</dbReference>
<evidence type="ECO:0000313" key="9">
    <source>
        <dbReference type="Proteomes" id="UP000233248"/>
    </source>
</evidence>
<keyword evidence="2" id="KW-0813">Transport</keyword>
<dbReference type="SUPFAM" id="SSF52833">
    <property type="entry name" value="Thioredoxin-like"/>
    <property type="match status" value="1"/>
</dbReference>
<dbReference type="CDD" id="cd02947">
    <property type="entry name" value="TRX_family"/>
    <property type="match status" value="1"/>
</dbReference>